<comment type="caution">
    <text evidence="15">The sequence shown here is derived from an EMBL/GenBank/DDBJ whole genome shotgun (WGS) entry which is preliminary data.</text>
</comment>
<gene>
    <name evidence="15" type="ORF">HPB51_027441</name>
</gene>
<evidence type="ECO:0000256" key="11">
    <source>
        <dbReference type="SAM" id="MobiDB-lite"/>
    </source>
</evidence>
<evidence type="ECO:0000256" key="6">
    <source>
        <dbReference type="ARBA" id="ARBA00022989"/>
    </source>
</evidence>
<dbReference type="EMBL" id="JABSTU010004035">
    <property type="protein sequence ID" value="KAH7964320.1"/>
    <property type="molecule type" value="Genomic_DNA"/>
</dbReference>
<dbReference type="GO" id="GO:0007338">
    <property type="term" value="P:single fertilization"/>
    <property type="evidence" value="ECO:0007669"/>
    <property type="project" value="UniProtKB-KW"/>
</dbReference>
<comment type="similarity">
    <text evidence="2">Belongs to the HAP2/GCS1 family.</text>
</comment>
<keyword evidence="5 13" id="KW-0732">Signal</keyword>
<evidence type="ECO:0000313" key="15">
    <source>
        <dbReference type="EMBL" id="KAH7964320.1"/>
    </source>
</evidence>
<reference evidence="15" key="2">
    <citation type="submission" date="2021-09" db="EMBL/GenBank/DDBJ databases">
        <authorList>
            <person name="Jia N."/>
            <person name="Wang J."/>
            <person name="Shi W."/>
            <person name="Du L."/>
            <person name="Sun Y."/>
            <person name="Zhan W."/>
            <person name="Jiang J."/>
            <person name="Wang Q."/>
            <person name="Zhang B."/>
            <person name="Ji P."/>
            <person name="Sakyi L.B."/>
            <person name="Cui X."/>
            <person name="Yuan T."/>
            <person name="Jiang B."/>
            <person name="Yang W."/>
            <person name="Lam T.T.-Y."/>
            <person name="Chang Q."/>
            <person name="Ding S."/>
            <person name="Wang X."/>
            <person name="Zhu J."/>
            <person name="Ruan X."/>
            <person name="Zhao L."/>
            <person name="Wei J."/>
            <person name="Que T."/>
            <person name="Du C."/>
            <person name="Cheng J."/>
            <person name="Dai P."/>
            <person name="Han X."/>
            <person name="Huang E."/>
            <person name="Gao Y."/>
            <person name="Liu J."/>
            <person name="Shao H."/>
            <person name="Ye R."/>
            <person name="Li L."/>
            <person name="Wei W."/>
            <person name="Wang X."/>
            <person name="Wang C."/>
            <person name="Huo Q."/>
            <person name="Li W."/>
            <person name="Guo W."/>
            <person name="Chen H."/>
            <person name="Chen S."/>
            <person name="Zhou L."/>
            <person name="Zhou L."/>
            <person name="Ni X."/>
            <person name="Tian J."/>
            <person name="Zhou Y."/>
            <person name="Sheng Y."/>
            <person name="Liu T."/>
            <person name="Pan Y."/>
            <person name="Xia L."/>
            <person name="Li J."/>
            <person name="Zhao F."/>
            <person name="Cao W."/>
        </authorList>
    </citation>
    <scope>NUCLEOTIDE SEQUENCE</scope>
    <source>
        <strain evidence="15">Rmic-2018</strain>
        <tissue evidence="15">Larvae</tissue>
    </source>
</reference>
<evidence type="ECO:0000313" key="16">
    <source>
        <dbReference type="Proteomes" id="UP000821866"/>
    </source>
</evidence>
<dbReference type="AlphaFoldDB" id="A0A9J6D0D2"/>
<keyword evidence="3" id="KW-1003">Cell membrane</keyword>
<feature type="compositionally biased region" description="Polar residues" evidence="11">
    <location>
        <begin position="503"/>
        <end position="514"/>
    </location>
</feature>
<evidence type="ECO:0000256" key="13">
    <source>
        <dbReference type="SAM" id="SignalP"/>
    </source>
</evidence>
<organism evidence="15 16">
    <name type="scientific">Rhipicephalus microplus</name>
    <name type="common">Cattle tick</name>
    <name type="synonym">Boophilus microplus</name>
    <dbReference type="NCBI Taxonomy" id="6941"/>
    <lineage>
        <taxon>Eukaryota</taxon>
        <taxon>Metazoa</taxon>
        <taxon>Ecdysozoa</taxon>
        <taxon>Arthropoda</taxon>
        <taxon>Chelicerata</taxon>
        <taxon>Arachnida</taxon>
        <taxon>Acari</taxon>
        <taxon>Parasitiformes</taxon>
        <taxon>Ixodida</taxon>
        <taxon>Ixodoidea</taxon>
        <taxon>Ixodidae</taxon>
        <taxon>Rhipicephalinae</taxon>
        <taxon>Rhipicephalus</taxon>
        <taxon>Boophilus</taxon>
    </lineage>
</organism>
<keyword evidence="7" id="KW-0446">Lipid-binding</keyword>
<evidence type="ECO:0000256" key="2">
    <source>
        <dbReference type="ARBA" id="ARBA00010929"/>
    </source>
</evidence>
<feature type="transmembrane region" description="Helical" evidence="12">
    <location>
        <begin position="438"/>
        <end position="460"/>
    </location>
</feature>
<evidence type="ECO:0000256" key="3">
    <source>
        <dbReference type="ARBA" id="ARBA00022475"/>
    </source>
</evidence>
<feature type="transmembrane region" description="Helical" evidence="12">
    <location>
        <begin position="365"/>
        <end position="386"/>
    </location>
</feature>
<feature type="domain" description="Generative cell specific-1/HAP2" evidence="14">
    <location>
        <begin position="156"/>
        <end position="308"/>
    </location>
</feature>
<evidence type="ECO:0000256" key="5">
    <source>
        <dbReference type="ARBA" id="ARBA00022729"/>
    </source>
</evidence>
<keyword evidence="6 12" id="KW-1133">Transmembrane helix</keyword>
<comment type="subcellular location">
    <subcellularLocation>
        <location evidence="1">Cell membrane</location>
        <topology evidence="1">Single-pass type I membrane protein</topology>
    </subcellularLocation>
</comment>
<keyword evidence="4 12" id="KW-0812">Transmembrane</keyword>
<dbReference type="InterPro" id="IPR040326">
    <property type="entry name" value="HAP2/GCS1"/>
</dbReference>
<feature type="region of interest" description="Disordered" evidence="11">
    <location>
        <begin position="496"/>
        <end position="535"/>
    </location>
</feature>
<evidence type="ECO:0000256" key="10">
    <source>
        <dbReference type="ARBA" id="ARBA00023279"/>
    </source>
</evidence>
<proteinExistence type="inferred from homology"/>
<protein>
    <recommendedName>
        <fullName evidence="14">Generative cell specific-1/HAP2 domain-containing protein</fullName>
    </recommendedName>
</protein>
<evidence type="ECO:0000256" key="9">
    <source>
        <dbReference type="ARBA" id="ARBA00023157"/>
    </source>
</evidence>
<dbReference type="Proteomes" id="UP000821866">
    <property type="component" value="Unassembled WGS sequence"/>
</dbReference>
<feature type="chain" id="PRO_5039941918" description="Generative cell specific-1/HAP2 domain-containing protein" evidence="13">
    <location>
        <begin position="25"/>
        <end position="535"/>
    </location>
</feature>
<dbReference type="InterPro" id="IPR018928">
    <property type="entry name" value="HAP2/GCS1_dom"/>
</dbReference>
<dbReference type="Pfam" id="PF10699">
    <property type="entry name" value="HAP2-GCS1"/>
    <property type="match status" value="1"/>
</dbReference>
<sequence>MMPVMNAIVTLLVITAATLPCALTFVDVQMKALLAPCDNKAYEPKEVHNGVTKCKNKIQVTLLVNSTPGNVNGKVTEKVVVHDSCDLTVCAGYVEQKMAPKQEMYVELFVQRDRARLPERWRTFSEYPEELMLSADHPEDVNSEKTRKSASGEGPSPLLLSYFKDKLPESPILFNETTGEGFLSFIYEHPHLSLILLEINADDIVLLRQGTKGRINVVSAHSSDSGSLVRIEVTNLGELATIFSAQVTQCSHGVANSDTDAGLVTPQRTLLLLTSVHFGALDIRDDLKCMVELHDSEYGMIASRSVILRPGKQCICYLSCECSCGNESLSCHLITELDALKAGLYKSRTTRSSDRKTSRDRVVQFIMYCFLTTLGAGFLKGCLGVVGCARVGQYGLHSCVYGRGHLKQYYEPELSKYTVQHDNEGYPIHPKTKLRTRVISYCTEFFLNVVFFFIWPVLLYSRTDSRGTPPKYELLDSNSSSLEKLLLPEEEKLFGEEREDLSSHSPQYRPQSTPAAIGSYGLTSVSPKAEKPRNY</sequence>
<evidence type="ECO:0000259" key="14">
    <source>
        <dbReference type="Pfam" id="PF10699"/>
    </source>
</evidence>
<keyword evidence="10" id="KW-0278">Fertilization</keyword>
<accession>A0A9J6D0D2</accession>
<keyword evidence="16" id="KW-1185">Reference proteome</keyword>
<feature type="signal peptide" evidence="13">
    <location>
        <begin position="1"/>
        <end position="24"/>
    </location>
</feature>
<evidence type="ECO:0000256" key="7">
    <source>
        <dbReference type="ARBA" id="ARBA00023121"/>
    </source>
</evidence>
<evidence type="ECO:0000256" key="8">
    <source>
        <dbReference type="ARBA" id="ARBA00023136"/>
    </source>
</evidence>
<evidence type="ECO:0000256" key="12">
    <source>
        <dbReference type="SAM" id="Phobius"/>
    </source>
</evidence>
<name>A0A9J6D0D2_RHIMP</name>
<evidence type="ECO:0000256" key="1">
    <source>
        <dbReference type="ARBA" id="ARBA00004251"/>
    </source>
</evidence>
<dbReference type="PANTHER" id="PTHR31764:SF0">
    <property type="entry name" value="GENERATIVE CELL SPECIFIC-1_HAP2 DOMAIN-CONTAINING PROTEIN"/>
    <property type="match status" value="1"/>
</dbReference>
<evidence type="ECO:0000256" key="4">
    <source>
        <dbReference type="ARBA" id="ARBA00022692"/>
    </source>
</evidence>
<dbReference type="PANTHER" id="PTHR31764">
    <property type="entry name" value="PROTEIN HAPLESS 2"/>
    <property type="match status" value="1"/>
</dbReference>
<keyword evidence="8 12" id="KW-0472">Membrane</keyword>
<reference evidence="15" key="1">
    <citation type="journal article" date="2020" name="Cell">
        <title>Large-Scale Comparative Analyses of Tick Genomes Elucidate Their Genetic Diversity and Vector Capacities.</title>
        <authorList>
            <consortium name="Tick Genome and Microbiome Consortium (TIGMIC)"/>
            <person name="Jia N."/>
            <person name="Wang J."/>
            <person name="Shi W."/>
            <person name="Du L."/>
            <person name="Sun Y."/>
            <person name="Zhan W."/>
            <person name="Jiang J.F."/>
            <person name="Wang Q."/>
            <person name="Zhang B."/>
            <person name="Ji P."/>
            <person name="Bell-Sakyi L."/>
            <person name="Cui X.M."/>
            <person name="Yuan T.T."/>
            <person name="Jiang B.G."/>
            <person name="Yang W.F."/>
            <person name="Lam T.T."/>
            <person name="Chang Q.C."/>
            <person name="Ding S.J."/>
            <person name="Wang X.J."/>
            <person name="Zhu J.G."/>
            <person name="Ruan X.D."/>
            <person name="Zhao L."/>
            <person name="Wei J.T."/>
            <person name="Ye R.Z."/>
            <person name="Que T.C."/>
            <person name="Du C.H."/>
            <person name="Zhou Y.H."/>
            <person name="Cheng J.X."/>
            <person name="Dai P.F."/>
            <person name="Guo W.B."/>
            <person name="Han X.H."/>
            <person name="Huang E.J."/>
            <person name="Li L.F."/>
            <person name="Wei W."/>
            <person name="Gao Y.C."/>
            <person name="Liu J.Z."/>
            <person name="Shao H.Z."/>
            <person name="Wang X."/>
            <person name="Wang C.C."/>
            <person name="Yang T.C."/>
            <person name="Huo Q.B."/>
            <person name="Li W."/>
            <person name="Chen H.Y."/>
            <person name="Chen S.E."/>
            <person name="Zhou L.G."/>
            <person name="Ni X.B."/>
            <person name="Tian J.H."/>
            <person name="Sheng Y."/>
            <person name="Liu T."/>
            <person name="Pan Y.S."/>
            <person name="Xia L.Y."/>
            <person name="Li J."/>
            <person name="Zhao F."/>
            <person name="Cao W.C."/>
        </authorList>
    </citation>
    <scope>NUCLEOTIDE SEQUENCE</scope>
    <source>
        <strain evidence="15">Rmic-2018</strain>
    </source>
</reference>
<dbReference type="GO" id="GO:0008289">
    <property type="term" value="F:lipid binding"/>
    <property type="evidence" value="ECO:0007669"/>
    <property type="project" value="UniProtKB-KW"/>
</dbReference>
<dbReference type="VEuPathDB" id="VectorBase:LOC119185163"/>
<dbReference type="GO" id="GO:0005886">
    <property type="term" value="C:plasma membrane"/>
    <property type="evidence" value="ECO:0007669"/>
    <property type="project" value="UniProtKB-SubCell"/>
</dbReference>
<keyword evidence="9" id="KW-1015">Disulfide bond</keyword>